<gene>
    <name evidence="1" type="ORF">U6A24_23145</name>
</gene>
<comment type="caution">
    <text evidence="1">The sequence shown here is derived from an EMBL/GenBank/DDBJ whole genome shotgun (WGS) entry which is preliminary data.</text>
</comment>
<dbReference type="Proteomes" id="UP001327027">
    <property type="component" value="Unassembled WGS sequence"/>
</dbReference>
<dbReference type="RefSeq" id="WP_324182409.1">
    <property type="nucleotide sequence ID" value="NZ_BAABAW010000010.1"/>
</dbReference>
<proteinExistence type="predicted"/>
<evidence type="ECO:0000313" key="2">
    <source>
        <dbReference type="Proteomes" id="UP001327027"/>
    </source>
</evidence>
<accession>A0ABU6A2L3</accession>
<protein>
    <recommendedName>
        <fullName evidence="3">Natural product</fullName>
    </recommendedName>
</protein>
<dbReference type="EMBL" id="JAYKLX010000016">
    <property type="protein sequence ID" value="MEB3348386.1"/>
    <property type="molecule type" value="Genomic_DNA"/>
</dbReference>
<keyword evidence="2" id="KW-1185">Reference proteome</keyword>
<evidence type="ECO:0008006" key="3">
    <source>
        <dbReference type="Google" id="ProtNLM"/>
    </source>
</evidence>
<evidence type="ECO:0000313" key="1">
    <source>
        <dbReference type="EMBL" id="MEB3348386.1"/>
    </source>
</evidence>
<name>A0ABU6A2L3_9FLAO</name>
<reference evidence="1 2" key="1">
    <citation type="journal article" date="2013" name="Int. J. Syst. Evol. Microbiol.">
        <title>Aquimarina gracilis sp. nov., isolated from the gut microflora of a mussel, Mytilus coruscus, and emended description of Aquimarina spongiae.</title>
        <authorList>
            <person name="Park S.C."/>
            <person name="Choe H.N."/>
            <person name="Baik K.S."/>
            <person name="Seong C.N."/>
        </authorList>
    </citation>
    <scope>NUCLEOTIDE SEQUENCE [LARGE SCALE GENOMIC DNA]</scope>
    <source>
        <strain evidence="1 2">PSC32</strain>
    </source>
</reference>
<organism evidence="1 2">
    <name type="scientific">Aquimarina gracilis</name>
    <dbReference type="NCBI Taxonomy" id="874422"/>
    <lineage>
        <taxon>Bacteria</taxon>
        <taxon>Pseudomonadati</taxon>
        <taxon>Bacteroidota</taxon>
        <taxon>Flavobacteriia</taxon>
        <taxon>Flavobacteriales</taxon>
        <taxon>Flavobacteriaceae</taxon>
        <taxon>Aquimarina</taxon>
    </lineage>
</organism>
<sequence>MKKFKLKIDDFKEMELSKEQLEFVKGTDYSGPTEWSGANGGGSDYCWDGACTLQNNGALA</sequence>